<dbReference type="AlphaFoldDB" id="A0AB39P3V8"/>
<name>A0AB39P3V8_9ACTN</name>
<protein>
    <submittedName>
        <fullName evidence="2">MOSC domain-containing protein</fullName>
    </submittedName>
</protein>
<accession>A0AB39P3V8</accession>
<dbReference type="InterPro" id="IPR011037">
    <property type="entry name" value="Pyrv_Knase-like_insert_dom_sf"/>
</dbReference>
<dbReference type="InterPro" id="IPR005303">
    <property type="entry name" value="MOCOS_middle"/>
</dbReference>
<evidence type="ECO:0000259" key="1">
    <source>
        <dbReference type="PROSITE" id="PS51340"/>
    </source>
</evidence>
<dbReference type="Pfam" id="PF03476">
    <property type="entry name" value="MOSC_N"/>
    <property type="match status" value="1"/>
</dbReference>
<dbReference type="Pfam" id="PF03473">
    <property type="entry name" value="MOSC"/>
    <property type="match status" value="1"/>
</dbReference>
<dbReference type="PANTHER" id="PTHR36930:SF1">
    <property type="entry name" value="MOSC DOMAIN-CONTAINING PROTEIN"/>
    <property type="match status" value="1"/>
</dbReference>
<proteinExistence type="predicted"/>
<dbReference type="RefSeq" id="WP_369231896.1">
    <property type="nucleotide sequence ID" value="NZ_CP163435.1"/>
</dbReference>
<dbReference type="GO" id="GO:0003824">
    <property type="term" value="F:catalytic activity"/>
    <property type="evidence" value="ECO:0007669"/>
    <property type="project" value="InterPro"/>
</dbReference>
<reference evidence="2" key="1">
    <citation type="submission" date="2024-07" db="EMBL/GenBank/DDBJ databases">
        <authorList>
            <person name="Yu S.T."/>
        </authorList>
    </citation>
    <scope>NUCLEOTIDE SEQUENCE</scope>
    <source>
        <strain evidence="2">R21</strain>
    </source>
</reference>
<feature type="domain" description="MOSC" evidence="1">
    <location>
        <begin position="118"/>
        <end position="278"/>
    </location>
</feature>
<dbReference type="Gene3D" id="2.40.33.20">
    <property type="entry name" value="PK beta-barrel domain-like"/>
    <property type="match status" value="1"/>
</dbReference>
<dbReference type="PANTHER" id="PTHR36930">
    <property type="entry name" value="METAL-SULFUR CLUSTER BIOSYNTHESIS PROTEINS YUAD-RELATED"/>
    <property type="match status" value="1"/>
</dbReference>
<dbReference type="SUPFAM" id="SSF50800">
    <property type="entry name" value="PK beta-barrel domain-like"/>
    <property type="match status" value="1"/>
</dbReference>
<dbReference type="InterPro" id="IPR005302">
    <property type="entry name" value="MoCF_Sase_C"/>
</dbReference>
<sequence>MERVLGAVGALWRHPVKSMLGQRIHAAEVTDRGLAGDRRLALLDRETGKVASAKNPRLWRALLTCTATLEESATRITTADGKILRSTDAGIDDALSAIVGRAVTLIDTPPSGATLDRSRPEEVLREGEDAEVGADIVQFGSASPTGTFFDFAPVHLMSTSTLARVGALHPYGAVEAERYRPNLVIDTDGAGFVDHGWVGRELRIGDRLVLRVVASTPRCAVPTLAHGALPRDPYALRTLAEHHRVPALPGRAPEPCAGVYAQVLRPGPVRRGDTVRISDSAGQSLP</sequence>
<dbReference type="InterPro" id="IPR052716">
    <property type="entry name" value="MOSC_domain"/>
</dbReference>
<dbReference type="EMBL" id="CP163435">
    <property type="protein sequence ID" value="XDQ24866.1"/>
    <property type="molecule type" value="Genomic_DNA"/>
</dbReference>
<gene>
    <name evidence="2" type="ORF">AB5J56_09300</name>
</gene>
<dbReference type="PROSITE" id="PS51340">
    <property type="entry name" value="MOSC"/>
    <property type="match status" value="1"/>
</dbReference>
<organism evidence="2">
    <name type="scientific">Streptomyces sp. R21</name>
    <dbReference type="NCBI Taxonomy" id="3238627"/>
    <lineage>
        <taxon>Bacteria</taxon>
        <taxon>Bacillati</taxon>
        <taxon>Actinomycetota</taxon>
        <taxon>Actinomycetes</taxon>
        <taxon>Kitasatosporales</taxon>
        <taxon>Streptomycetaceae</taxon>
        <taxon>Streptomyces</taxon>
    </lineage>
</organism>
<evidence type="ECO:0000313" key="2">
    <source>
        <dbReference type="EMBL" id="XDQ24866.1"/>
    </source>
</evidence>
<dbReference type="GO" id="GO:0030151">
    <property type="term" value="F:molybdenum ion binding"/>
    <property type="evidence" value="ECO:0007669"/>
    <property type="project" value="InterPro"/>
</dbReference>
<dbReference type="GO" id="GO:0030170">
    <property type="term" value="F:pyridoxal phosphate binding"/>
    <property type="evidence" value="ECO:0007669"/>
    <property type="project" value="InterPro"/>
</dbReference>